<gene>
    <name evidence="1" type="ORF">CBO05C_0410</name>
</gene>
<sequence>MVINIRKIQNELLFNLTCFFIRLLYLNRLKSLLNYNHKHLISKIYDVKKVDEISLKEIATYFLINKNIF</sequence>
<dbReference type="Proteomes" id="UP000054164">
    <property type="component" value="Unassembled WGS sequence"/>
</dbReference>
<dbReference type="HOGENOM" id="CLU_2768461_0_0_9"/>
<accession>A0A0S6TZT5</accession>
<dbReference type="AlphaFoldDB" id="A0A0S6TZT5"/>
<name>A0A0S6TZT5_CLOBO</name>
<organism evidence="1">
    <name type="scientific">Clostridium botulinum B str. Osaka05</name>
    <dbReference type="NCBI Taxonomy" id="1407017"/>
    <lineage>
        <taxon>Bacteria</taxon>
        <taxon>Bacillati</taxon>
        <taxon>Bacillota</taxon>
        <taxon>Clostridia</taxon>
        <taxon>Eubacteriales</taxon>
        <taxon>Clostridiaceae</taxon>
        <taxon>Clostridium</taxon>
    </lineage>
</organism>
<protein>
    <submittedName>
        <fullName evidence="1">Uncharacterized protein</fullName>
    </submittedName>
</protein>
<proteinExistence type="predicted"/>
<reference evidence="1" key="1">
    <citation type="submission" date="2013-10" db="EMBL/GenBank/DDBJ databases">
        <title>Draft genome sequence of Clostridium botulinum type B strain Osaka05.</title>
        <authorList>
            <person name="Sakaguchi Y."/>
            <person name="Hosomi K."/>
            <person name="Uchiyama J."/>
            <person name="Ogura Y."/>
            <person name="Sakaguchi M."/>
            <person name="Kohda T."/>
            <person name="Mukamoto M."/>
            <person name="Misawa N."/>
            <person name="Matsuzaki S."/>
            <person name="Hayashi T."/>
            <person name="Kozaki S."/>
        </authorList>
    </citation>
    <scope>NUCLEOTIDE SEQUENCE</scope>
    <source>
        <strain evidence="1">Osaka05</strain>
    </source>
</reference>
<evidence type="ECO:0000313" key="1">
    <source>
        <dbReference type="EMBL" id="GAE00720.1"/>
    </source>
</evidence>
<dbReference type="EMBL" id="DF384213">
    <property type="protein sequence ID" value="GAE00720.1"/>
    <property type="molecule type" value="Genomic_DNA"/>
</dbReference>